<dbReference type="HOGENOM" id="CLU_021018_1_1_2"/>
<evidence type="ECO:0000313" key="3">
    <source>
        <dbReference type="Proteomes" id="UP000000346"/>
    </source>
</evidence>
<evidence type="ECO:0000259" key="1">
    <source>
        <dbReference type="Pfam" id="PF00291"/>
    </source>
</evidence>
<evidence type="ECO:0000313" key="2">
    <source>
        <dbReference type="EMBL" id="ADL19199.1"/>
    </source>
</evidence>
<organism evidence="2 3">
    <name type="scientific">Acidilobus saccharovorans (strain DSM 16705 / JCM 18335 / VKM B-2471 / 345-15)</name>
    <dbReference type="NCBI Taxonomy" id="666510"/>
    <lineage>
        <taxon>Archaea</taxon>
        <taxon>Thermoproteota</taxon>
        <taxon>Thermoprotei</taxon>
        <taxon>Acidilobales</taxon>
        <taxon>Acidilobaceae</taxon>
        <taxon>Acidilobus</taxon>
    </lineage>
</organism>
<dbReference type="InterPro" id="IPR036052">
    <property type="entry name" value="TrpB-like_PALP_sf"/>
</dbReference>
<dbReference type="PANTHER" id="PTHR10314">
    <property type="entry name" value="CYSTATHIONINE BETA-SYNTHASE"/>
    <property type="match status" value="1"/>
</dbReference>
<dbReference type="GeneID" id="9499028"/>
<dbReference type="OrthoDB" id="10138at2157"/>
<dbReference type="eggNOG" id="arCOG01430">
    <property type="taxonomic scope" value="Archaea"/>
</dbReference>
<dbReference type="KEGG" id="asc:ASAC_0793"/>
<dbReference type="STRING" id="666510.ASAC_0793"/>
<dbReference type="EMBL" id="CP001742">
    <property type="protein sequence ID" value="ADL19199.1"/>
    <property type="molecule type" value="Genomic_DNA"/>
</dbReference>
<dbReference type="AlphaFoldDB" id="D9Q1L1"/>
<sequence>MRLRPLEELKAEEVSLEELLNSMRSMLRSNSVASSLAVEGDRVIDGAVDYWALRWLRCRLAPVSEGLREGGPIPLEALGFYDNAMSNEYRAYRDVMELLSNDRPTPMVMLRGDWGPGVRVWAKLEWYNPLSLSIKDRTALGVLMEALSRNPDARKIFEVSSSNTGIALAALSAALGLRARIYVPTTAEGFGPSMLRILGAEVVVRGSSTVEALPSAIAEAKAEGAIMPNQFENIANPLTHVGTTAKEIDLQANFLGLKLRGIFVTLGTRGHSAGIAFYFKNRRPDVKVFGVQPAEGSIIPGIRRQDPSKWWPMAERPDEIIDVTDSEAMDSAIAVARTNGLLFGMSGGAAVAALLKKGKLEEGDYVVVVPDHGIKYLDRYLSRLGD</sequence>
<dbReference type="Pfam" id="PF00291">
    <property type="entry name" value="PALP"/>
    <property type="match status" value="1"/>
</dbReference>
<dbReference type="GO" id="GO:0004124">
    <property type="term" value="F:cysteine synthase activity"/>
    <property type="evidence" value="ECO:0007669"/>
    <property type="project" value="UniProtKB-EC"/>
</dbReference>
<dbReference type="InParanoid" id="D9Q1L1"/>
<dbReference type="EC" id="2.5.1.47" evidence="2"/>
<protein>
    <submittedName>
        <fullName evidence="2">Pyridoxal-5'-phosphate-dependent enzyme, beta subunit</fullName>
        <ecNumber evidence="2">2.5.1.47</ecNumber>
    </submittedName>
</protein>
<keyword evidence="2" id="KW-0808">Transferase</keyword>
<proteinExistence type="predicted"/>
<dbReference type="InterPro" id="IPR050214">
    <property type="entry name" value="Cys_Synth/Cystath_Beta-Synth"/>
</dbReference>
<dbReference type="RefSeq" id="WP_013266711.1">
    <property type="nucleotide sequence ID" value="NC_014374.1"/>
</dbReference>
<feature type="domain" description="Tryptophan synthase beta chain-like PALP" evidence="1">
    <location>
        <begin position="102"/>
        <end position="370"/>
    </location>
</feature>
<dbReference type="Proteomes" id="UP000000346">
    <property type="component" value="Chromosome"/>
</dbReference>
<dbReference type="InterPro" id="IPR001926">
    <property type="entry name" value="TrpB-like_PALP"/>
</dbReference>
<gene>
    <name evidence="2" type="ordered locus">ASAC_0793</name>
</gene>
<keyword evidence="3" id="KW-1185">Reference proteome</keyword>
<dbReference type="SUPFAM" id="SSF53686">
    <property type="entry name" value="Tryptophan synthase beta subunit-like PLP-dependent enzymes"/>
    <property type="match status" value="1"/>
</dbReference>
<dbReference type="Gene3D" id="3.40.50.1100">
    <property type="match status" value="2"/>
</dbReference>
<reference evidence="2 3" key="1">
    <citation type="journal article" date="2010" name="Appl. Environ. Microbiol.">
        <title>The genome sequence of the crenarchaeon Acidilobus saccharovorans supports a new order, Acidilobales, and suggests an important ecological role in terrestrial acidic hot springs.</title>
        <authorList>
            <person name="Mardanov A.V."/>
            <person name="Svetlitchnyi V.A."/>
            <person name="Beletsky A.V."/>
            <person name="Prokofeva M.I."/>
            <person name="Bonch-Osmolovskaya E.A."/>
            <person name="Ravin N.V."/>
            <person name="Skryabin K.G."/>
        </authorList>
    </citation>
    <scope>NUCLEOTIDE SEQUENCE [LARGE SCALE GENOMIC DNA]</scope>
    <source>
        <strain evidence="3">DSM 16705 / JCM 18335 / VKM B-2471 / 345-15</strain>
    </source>
</reference>
<dbReference type="FunCoup" id="D9Q1L1">
    <property type="interactions" value="86"/>
</dbReference>
<accession>D9Q1L1</accession>
<name>D9Q1L1_ACIS3</name>